<accession>A0A9D1L6V2</accession>
<evidence type="ECO:0000256" key="4">
    <source>
        <dbReference type="ARBA" id="ARBA00003889"/>
    </source>
</evidence>
<organism evidence="18 19">
    <name type="scientific">Candidatus Allocopromorpha excrementigallinarum</name>
    <dbReference type="NCBI Taxonomy" id="2840742"/>
    <lineage>
        <taxon>Bacteria</taxon>
        <taxon>Bacillati</taxon>
        <taxon>Bacillota</taxon>
        <taxon>Clostridia</taxon>
        <taxon>Eubacteriales</taxon>
        <taxon>Eubacteriaceae</taxon>
        <taxon>Eubacteriaceae incertae sedis</taxon>
        <taxon>Candidatus Allocopromorpha</taxon>
    </lineage>
</organism>
<dbReference type="InterPro" id="IPR027417">
    <property type="entry name" value="P-loop_NTPase"/>
</dbReference>
<sequence length="178" mass="20204">MNLFISGGCKNGKSSFAQKEAKRQAEEEGRPLYYVATMIPSDGEDRERIRRHIADREGWGFTTLERGWDITGLLTRKGVDRDGVFLVDSVTALLGNEMFSEKGEINEAAPQRCAEDLARFAEMTGHSLFVSDFIYDDAHIYDELTEMYRRGLAYVDRTLAGICDRVIEVSFGCLEIWK</sequence>
<evidence type="ECO:0000256" key="3">
    <source>
        <dbReference type="ARBA" id="ARBA00001522"/>
    </source>
</evidence>
<dbReference type="Proteomes" id="UP000824090">
    <property type="component" value="Unassembled WGS sequence"/>
</dbReference>
<dbReference type="EMBL" id="DVMP01000141">
    <property type="protein sequence ID" value="HIU26360.1"/>
    <property type="molecule type" value="Genomic_DNA"/>
</dbReference>
<reference evidence="18" key="1">
    <citation type="submission" date="2020-10" db="EMBL/GenBank/DDBJ databases">
        <authorList>
            <person name="Gilroy R."/>
        </authorList>
    </citation>
    <scope>NUCLEOTIDE SEQUENCE</scope>
    <source>
        <strain evidence="18">ChiHcec3-6078</strain>
    </source>
</reference>
<evidence type="ECO:0000256" key="11">
    <source>
        <dbReference type="ARBA" id="ARBA00022679"/>
    </source>
</evidence>
<evidence type="ECO:0000313" key="19">
    <source>
        <dbReference type="Proteomes" id="UP000824090"/>
    </source>
</evidence>
<comment type="pathway">
    <text evidence="6">Cofactor biosynthesis; adenosylcobalamin biosynthesis; adenosylcobalamin from cob(II)yrinate a,c-diamide: step 5/7.</text>
</comment>
<comment type="similarity">
    <text evidence="7">Belongs to the CobU/CobP family.</text>
</comment>
<evidence type="ECO:0000256" key="8">
    <source>
        <dbReference type="ARBA" id="ARBA00012016"/>
    </source>
</evidence>
<keyword evidence="14" id="KW-0067">ATP-binding</keyword>
<keyword evidence="12" id="KW-0547">Nucleotide-binding</keyword>
<evidence type="ECO:0000256" key="1">
    <source>
        <dbReference type="ARBA" id="ARBA00000312"/>
    </source>
</evidence>
<keyword evidence="10" id="KW-0169">Cobalamin biosynthesis</keyword>
<gene>
    <name evidence="18" type="ORF">IAC50_07710</name>
</gene>
<comment type="catalytic activity">
    <reaction evidence="1">
        <text>adenosylcob(III)inamide + ATP = adenosylcob(III)inamide phosphate + ADP + H(+)</text>
        <dbReference type="Rhea" id="RHEA:15769"/>
        <dbReference type="ChEBI" id="CHEBI:2480"/>
        <dbReference type="ChEBI" id="CHEBI:15378"/>
        <dbReference type="ChEBI" id="CHEBI:30616"/>
        <dbReference type="ChEBI" id="CHEBI:58502"/>
        <dbReference type="ChEBI" id="CHEBI:456216"/>
        <dbReference type="EC" id="2.7.1.156"/>
    </reaction>
</comment>
<dbReference type="AlphaFoldDB" id="A0A9D1L6V2"/>
<dbReference type="SUPFAM" id="SSF52540">
    <property type="entry name" value="P-loop containing nucleoside triphosphate hydrolases"/>
    <property type="match status" value="1"/>
</dbReference>
<dbReference type="Gene3D" id="3.40.50.300">
    <property type="entry name" value="P-loop containing nucleotide triphosphate hydrolases"/>
    <property type="match status" value="1"/>
</dbReference>
<dbReference type="PANTHER" id="PTHR34848:SF1">
    <property type="entry name" value="BIFUNCTIONAL ADENOSYLCOBALAMIN BIOSYNTHESIS PROTEIN COBU"/>
    <property type="match status" value="1"/>
</dbReference>
<dbReference type="InterPro" id="IPR003203">
    <property type="entry name" value="CobU/CobP"/>
</dbReference>
<dbReference type="GO" id="GO:0005524">
    <property type="term" value="F:ATP binding"/>
    <property type="evidence" value="ECO:0007669"/>
    <property type="project" value="UniProtKB-KW"/>
</dbReference>
<keyword evidence="15" id="KW-0342">GTP-binding</keyword>
<evidence type="ECO:0000256" key="6">
    <source>
        <dbReference type="ARBA" id="ARBA00005159"/>
    </source>
</evidence>
<dbReference type="GO" id="GO:0005525">
    <property type="term" value="F:GTP binding"/>
    <property type="evidence" value="ECO:0007669"/>
    <property type="project" value="UniProtKB-KW"/>
</dbReference>
<evidence type="ECO:0000313" key="18">
    <source>
        <dbReference type="EMBL" id="HIU26360.1"/>
    </source>
</evidence>
<dbReference type="GO" id="GO:0043752">
    <property type="term" value="F:adenosylcobinamide kinase activity"/>
    <property type="evidence" value="ECO:0007669"/>
    <property type="project" value="UniProtKB-EC"/>
</dbReference>
<comment type="function">
    <text evidence="4">Catalyzes ATP-dependent phosphorylation of adenosylcobinamide and addition of GMP to adenosylcobinamide phosphate.</text>
</comment>
<keyword evidence="13 18" id="KW-0418">Kinase</keyword>
<evidence type="ECO:0000256" key="13">
    <source>
        <dbReference type="ARBA" id="ARBA00022777"/>
    </source>
</evidence>
<evidence type="ECO:0000256" key="7">
    <source>
        <dbReference type="ARBA" id="ARBA00007490"/>
    </source>
</evidence>
<dbReference type="Pfam" id="PF02283">
    <property type="entry name" value="CobU"/>
    <property type="match status" value="1"/>
</dbReference>
<evidence type="ECO:0000256" key="17">
    <source>
        <dbReference type="ARBA" id="ARBA00030571"/>
    </source>
</evidence>
<protein>
    <recommendedName>
        <fullName evidence="16">Adenosylcobinamide kinase</fullName>
        <ecNumber evidence="8">2.7.1.156</ecNumber>
        <ecNumber evidence="9">2.7.7.62</ecNumber>
    </recommendedName>
    <alternativeName>
        <fullName evidence="17">Adenosylcobinamide-phosphate guanylyltransferase</fullName>
    </alternativeName>
</protein>
<evidence type="ECO:0000256" key="15">
    <source>
        <dbReference type="ARBA" id="ARBA00023134"/>
    </source>
</evidence>
<dbReference type="GO" id="GO:0009236">
    <property type="term" value="P:cobalamin biosynthetic process"/>
    <property type="evidence" value="ECO:0007669"/>
    <property type="project" value="UniProtKB-KW"/>
</dbReference>
<reference evidence="18" key="2">
    <citation type="journal article" date="2021" name="PeerJ">
        <title>Extensive microbial diversity within the chicken gut microbiome revealed by metagenomics and culture.</title>
        <authorList>
            <person name="Gilroy R."/>
            <person name="Ravi A."/>
            <person name="Getino M."/>
            <person name="Pursley I."/>
            <person name="Horton D.L."/>
            <person name="Alikhan N.F."/>
            <person name="Baker D."/>
            <person name="Gharbi K."/>
            <person name="Hall N."/>
            <person name="Watson M."/>
            <person name="Adriaenssens E.M."/>
            <person name="Foster-Nyarko E."/>
            <person name="Jarju S."/>
            <person name="Secka A."/>
            <person name="Antonio M."/>
            <person name="Oren A."/>
            <person name="Chaudhuri R.R."/>
            <person name="La Ragione R."/>
            <person name="Hildebrand F."/>
            <person name="Pallen M.J."/>
        </authorList>
    </citation>
    <scope>NUCLEOTIDE SEQUENCE</scope>
    <source>
        <strain evidence="18">ChiHcec3-6078</strain>
    </source>
</reference>
<comment type="caution">
    <text evidence="18">The sequence shown here is derived from an EMBL/GenBank/DDBJ whole genome shotgun (WGS) entry which is preliminary data.</text>
</comment>
<comment type="pathway">
    <text evidence="5">Cofactor biosynthesis; adenosylcobalamin biosynthesis; adenosylcobalamin from cob(II)yrinate a,c-diamide: step 6/7.</text>
</comment>
<comment type="catalytic activity">
    <reaction evidence="3">
        <text>adenosylcob(III)inamide + GTP = adenosylcob(III)inamide phosphate + GDP + H(+)</text>
        <dbReference type="Rhea" id="RHEA:15765"/>
        <dbReference type="ChEBI" id="CHEBI:2480"/>
        <dbReference type="ChEBI" id="CHEBI:15378"/>
        <dbReference type="ChEBI" id="CHEBI:37565"/>
        <dbReference type="ChEBI" id="CHEBI:58189"/>
        <dbReference type="ChEBI" id="CHEBI:58502"/>
        <dbReference type="EC" id="2.7.1.156"/>
    </reaction>
</comment>
<keyword evidence="11" id="KW-0808">Transferase</keyword>
<evidence type="ECO:0000256" key="16">
    <source>
        <dbReference type="ARBA" id="ARBA00029570"/>
    </source>
</evidence>
<dbReference type="EC" id="2.7.1.156" evidence="8"/>
<keyword evidence="18" id="KW-0548">Nucleotidyltransferase</keyword>
<evidence type="ECO:0000256" key="12">
    <source>
        <dbReference type="ARBA" id="ARBA00022741"/>
    </source>
</evidence>
<evidence type="ECO:0000256" key="9">
    <source>
        <dbReference type="ARBA" id="ARBA00012523"/>
    </source>
</evidence>
<evidence type="ECO:0000256" key="14">
    <source>
        <dbReference type="ARBA" id="ARBA00022840"/>
    </source>
</evidence>
<evidence type="ECO:0000256" key="2">
    <source>
        <dbReference type="ARBA" id="ARBA00000711"/>
    </source>
</evidence>
<evidence type="ECO:0000256" key="10">
    <source>
        <dbReference type="ARBA" id="ARBA00022573"/>
    </source>
</evidence>
<dbReference type="EC" id="2.7.7.62" evidence="9"/>
<dbReference type="PANTHER" id="PTHR34848">
    <property type="match status" value="1"/>
</dbReference>
<proteinExistence type="inferred from homology"/>
<comment type="catalytic activity">
    <reaction evidence="2">
        <text>adenosylcob(III)inamide phosphate + GTP + H(+) = adenosylcob(III)inamide-GDP + diphosphate</text>
        <dbReference type="Rhea" id="RHEA:22712"/>
        <dbReference type="ChEBI" id="CHEBI:15378"/>
        <dbReference type="ChEBI" id="CHEBI:33019"/>
        <dbReference type="ChEBI" id="CHEBI:37565"/>
        <dbReference type="ChEBI" id="CHEBI:58502"/>
        <dbReference type="ChEBI" id="CHEBI:60487"/>
        <dbReference type="EC" id="2.7.7.62"/>
    </reaction>
</comment>
<dbReference type="GO" id="GO:0008820">
    <property type="term" value="F:cobinamide phosphate guanylyltransferase activity"/>
    <property type="evidence" value="ECO:0007669"/>
    <property type="project" value="UniProtKB-EC"/>
</dbReference>
<evidence type="ECO:0000256" key="5">
    <source>
        <dbReference type="ARBA" id="ARBA00004692"/>
    </source>
</evidence>
<name>A0A9D1L6V2_9FIRM</name>